<evidence type="ECO:0000313" key="5">
    <source>
        <dbReference type="Proteomes" id="UP000823941"/>
    </source>
</evidence>
<sequence length="847" mass="94845">MSGNEAELPPAKKQKLDEPEPEQGCSYQPPPDIDFTEDVSAAPTESTDSFSMSTSKYDDFVKPEEIEKLKEFQVLDEVKSDDENSDEDESDSSDGKSEGVPEEEIEKMLDEDLPENFKGEPKPKEKTYHTREKIVLEEKGINYFEVLPLDWMAVRHYSGLPVYMHRATRVCTLAKPYALGKGNTRRHDIPISAIPCLNYRKALEEEAKQKEIDRKITEQIKSGTWKQNYNKENKVNDSNTFNKNEIINIDLSNDDKISENISQDIAISTALDNHKEGEVIDLANDDKDTDELSLDNKNKTAISEISKCQNDNLEATSDSIDLTLSNKEEAISSEGVKSSIPQEHGQMDDGQTVNVLNCDEKPMEVEDSSSKIVDDTSSEVEVASSETKSDKSAIEKPKCPFANGFKNLDFVLKDGQKEAFMSDSPKCPAENKDNDTADNSEEKKTAHDGDKNESANQDRPVTNGDTANAKADATEDLSAQPVVLPGGIAMLPPRVETVNTSWKTQHLTPEEVNNYCKALFKFKTVNIMHFKRWADRHKYAKARRALQYPALPPGTKLITIPATSEQAGPGGKASKRDWVMNMNGRSYLSVFHEYVRRALLQQPVYEFQQLENAATPYQATVYIGGMAYGCGRGTSKRLAKANAARASIQILIPEAKLADAAPSEPDFSFFDYVGIEDPRITEFCAATCEPSPHAILRTCLLRNFGAGDRHVHTEMKKLEYQKIELTMKVGKHCATVVCKNKKTAKQRASQAILQALHPHVRSWGSLLRLYGSRSVKSCKEKKLEEQQITLLQDKARHNEPNYAVLEKLRMEMRRLRERDEAVVPIGTLLVKDDLPTHSGSNLNNVDL</sequence>
<dbReference type="Gene3D" id="3.30.160.20">
    <property type="match status" value="2"/>
</dbReference>
<feature type="compositionally biased region" description="Polar residues" evidence="2">
    <location>
        <begin position="43"/>
        <end position="55"/>
    </location>
</feature>
<feature type="region of interest" description="Disordered" evidence="2">
    <location>
        <begin position="71"/>
        <end position="102"/>
    </location>
</feature>
<proteinExistence type="predicted"/>
<dbReference type="Pfam" id="PF00035">
    <property type="entry name" value="dsrm"/>
    <property type="match status" value="1"/>
</dbReference>
<feature type="compositionally biased region" description="Acidic residues" evidence="2">
    <location>
        <begin position="83"/>
        <end position="92"/>
    </location>
</feature>
<feature type="compositionally biased region" description="Basic and acidic residues" evidence="2">
    <location>
        <begin position="429"/>
        <end position="453"/>
    </location>
</feature>
<organism evidence="4 5">
    <name type="scientific">Plutella xylostella</name>
    <name type="common">Diamondback moth</name>
    <name type="synonym">Plutella maculipennis</name>
    <dbReference type="NCBI Taxonomy" id="51655"/>
    <lineage>
        <taxon>Eukaryota</taxon>
        <taxon>Metazoa</taxon>
        <taxon>Ecdysozoa</taxon>
        <taxon>Arthropoda</taxon>
        <taxon>Hexapoda</taxon>
        <taxon>Insecta</taxon>
        <taxon>Pterygota</taxon>
        <taxon>Neoptera</taxon>
        <taxon>Endopterygota</taxon>
        <taxon>Lepidoptera</taxon>
        <taxon>Glossata</taxon>
        <taxon>Ditrysia</taxon>
        <taxon>Yponomeutoidea</taxon>
        <taxon>Plutellidae</taxon>
        <taxon>Plutella</taxon>
    </lineage>
</organism>
<feature type="compositionally biased region" description="Basic and acidic residues" evidence="2">
    <location>
        <begin position="387"/>
        <end position="398"/>
    </location>
</feature>
<protein>
    <recommendedName>
        <fullName evidence="3">DRBM domain-containing protein</fullName>
    </recommendedName>
</protein>
<accession>A0ABQ7QEV2</accession>
<dbReference type="Gene3D" id="2.20.70.10">
    <property type="match status" value="1"/>
</dbReference>
<dbReference type="CDD" id="cd19868">
    <property type="entry name" value="DSRM_DGCR8_rpt2"/>
    <property type="match status" value="1"/>
</dbReference>
<feature type="compositionally biased region" description="Polar residues" evidence="2">
    <location>
        <begin position="454"/>
        <end position="466"/>
    </location>
</feature>
<comment type="caution">
    <text evidence="4">The sequence shown here is derived from an EMBL/GenBank/DDBJ whole genome shotgun (WGS) entry which is preliminary data.</text>
</comment>
<evidence type="ECO:0000256" key="2">
    <source>
        <dbReference type="SAM" id="MobiDB-lite"/>
    </source>
</evidence>
<name>A0ABQ7QEV2_PLUXY</name>
<dbReference type="CDD" id="cd19867">
    <property type="entry name" value="DSRM_DGCR8_rpt1"/>
    <property type="match status" value="1"/>
</dbReference>
<dbReference type="SMART" id="SM00358">
    <property type="entry name" value="DSRM"/>
    <property type="match status" value="1"/>
</dbReference>
<feature type="compositionally biased region" description="Basic and acidic residues" evidence="2">
    <location>
        <begin position="71"/>
        <end position="82"/>
    </location>
</feature>
<evidence type="ECO:0000256" key="1">
    <source>
        <dbReference type="PROSITE-ProRule" id="PRU00266"/>
    </source>
</evidence>
<keyword evidence="5" id="KW-1185">Reference proteome</keyword>
<dbReference type="SUPFAM" id="SSF54768">
    <property type="entry name" value="dsRNA-binding domain-like"/>
    <property type="match status" value="1"/>
</dbReference>
<dbReference type="InterPro" id="IPR040375">
    <property type="entry name" value="DGCR8"/>
</dbReference>
<dbReference type="PROSITE" id="PS50137">
    <property type="entry name" value="DS_RBD"/>
    <property type="match status" value="1"/>
</dbReference>
<feature type="compositionally biased region" description="Basic and acidic residues" evidence="2">
    <location>
        <begin position="363"/>
        <end position="374"/>
    </location>
</feature>
<gene>
    <name evidence="4" type="ORF">JYU34_012317</name>
</gene>
<keyword evidence="1" id="KW-0694">RNA-binding</keyword>
<evidence type="ECO:0000313" key="4">
    <source>
        <dbReference type="EMBL" id="KAG7303748.1"/>
    </source>
</evidence>
<dbReference type="InterPro" id="IPR014720">
    <property type="entry name" value="dsRBD_dom"/>
</dbReference>
<dbReference type="Proteomes" id="UP000823941">
    <property type="component" value="Chromosome 16"/>
</dbReference>
<feature type="region of interest" description="Disordered" evidence="2">
    <location>
        <begin position="1"/>
        <end position="55"/>
    </location>
</feature>
<dbReference type="PANTHER" id="PTHR13482:SF3">
    <property type="entry name" value="MICROPROCESSOR COMPLEX SUBUNIT DGCR8"/>
    <property type="match status" value="1"/>
</dbReference>
<feature type="domain" description="DRBM" evidence="3">
    <location>
        <begin position="586"/>
        <end position="653"/>
    </location>
</feature>
<reference evidence="4 5" key="1">
    <citation type="submission" date="2021-06" db="EMBL/GenBank/DDBJ databases">
        <title>A haploid diamondback moth (Plutella xylostella L.) genome assembly resolves 31 chromosomes and identifies a diamide resistance mutation.</title>
        <authorList>
            <person name="Ward C.M."/>
            <person name="Perry K.D."/>
            <person name="Baker G."/>
            <person name="Powis K."/>
            <person name="Heckel D.G."/>
            <person name="Baxter S.W."/>
        </authorList>
    </citation>
    <scope>NUCLEOTIDE SEQUENCE [LARGE SCALE GENOMIC DNA]</scope>
    <source>
        <strain evidence="4 5">LV</strain>
        <tissue evidence="4">Single pupa</tissue>
    </source>
</reference>
<dbReference type="PANTHER" id="PTHR13482">
    <property type="entry name" value="MICRORNA PROCESSOR COMPLEX SUBUNIT DGCR8"/>
    <property type="match status" value="1"/>
</dbReference>
<dbReference type="Gene3D" id="3.30.160.590">
    <property type="match status" value="1"/>
</dbReference>
<feature type="region of interest" description="Disordered" evidence="2">
    <location>
        <begin position="420"/>
        <end position="467"/>
    </location>
</feature>
<dbReference type="EMBL" id="JAHIBW010000016">
    <property type="protein sequence ID" value="KAG7303748.1"/>
    <property type="molecule type" value="Genomic_DNA"/>
</dbReference>
<feature type="region of interest" description="Disordered" evidence="2">
    <location>
        <begin position="363"/>
        <end position="398"/>
    </location>
</feature>
<evidence type="ECO:0000259" key="3">
    <source>
        <dbReference type="PROSITE" id="PS50137"/>
    </source>
</evidence>